<dbReference type="InterPro" id="IPR006058">
    <property type="entry name" value="2Fe2S_fd_BS"/>
</dbReference>
<dbReference type="InterPro" id="IPR036884">
    <property type="entry name" value="2Fe-2S-bd_dom_sf"/>
</dbReference>
<keyword evidence="5" id="KW-0411">Iron-sulfur</keyword>
<dbReference type="InterPro" id="IPR002888">
    <property type="entry name" value="2Fe-2S-bd"/>
</dbReference>
<evidence type="ECO:0000313" key="7">
    <source>
        <dbReference type="EMBL" id="CAB4685499.1"/>
    </source>
</evidence>
<dbReference type="AlphaFoldDB" id="A0A6J6NGM7"/>
<dbReference type="Pfam" id="PF00111">
    <property type="entry name" value="Fer2"/>
    <property type="match status" value="1"/>
</dbReference>
<feature type="domain" description="2Fe-2S ferredoxin-type" evidence="6">
    <location>
        <begin position="9"/>
        <end position="86"/>
    </location>
</feature>
<dbReference type="Gene3D" id="3.10.20.30">
    <property type="match status" value="1"/>
</dbReference>
<evidence type="ECO:0000256" key="1">
    <source>
        <dbReference type="ARBA" id="ARBA00022714"/>
    </source>
</evidence>
<dbReference type="PROSITE" id="PS00197">
    <property type="entry name" value="2FE2S_FER_1"/>
    <property type="match status" value="1"/>
</dbReference>
<dbReference type="InterPro" id="IPR051452">
    <property type="entry name" value="Diverse_Oxidoreductases"/>
</dbReference>
<dbReference type="Gene3D" id="1.10.150.120">
    <property type="entry name" value="[2Fe-2S]-binding domain"/>
    <property type="match status" value="1"/>
</dbReference>
<keyword evidence="2" id="KW-0479">Metal-binding</keyword>
<accession>A0A6J6NGM7</accession>
<organism evidence="7">
    <name type="scientific">freshwater metagenome</name>
    <dbReference type="NCBI Taxonomy" id="449393"/>
    <lineage>
        <taxon>unclassified sequences</taxon>
        <taxon>metagenomes</taxon>
        <taxon>ecological metagenomes</taxon>
    </lineage>
</organism>
<keyword evidence="4" id="KW-0408">Iron</keyword>
<dbReference type="PANTHER" id="PTHR44379">
    <property type="entry name" value="OXIDOREDUCTASE WITH IRON-SULFUR SUBUNIT"/>
    <property type="match status" value="1"/>
</dbReference>
<dbReference type="PROSITE" id="PS51085">
    <property type="entry name" value="2FE2S_FER_2"/>
    <property type="match status" value="1"/>
</dbReference>
<name>A0A6J6NGM7_9ZZZZ</name>
<evidence type="ECO:0000256" key="4">
    <source>
        <dbReference type="ARBA" id="ARBA00023004"/>
    </source>
</evidence>
<dbReference type="PANTHER" id="PTHR44379:SF8">
    <property type="entry name" value="XANTHINE DEHYDROGENASE IRON-SULFUR-BINDING SUBUNIT XDHC-RELATED"/>
    <property type="match status" value="1"/>
</dbReference>
<dbReference type="InterPro" id="IPR012675">
    <property type="entry name" value="Beta-grasp_dom_sf"/>
</dbReference>
<evidence type="ECO:0000256" key="5">
    <source>
        <dbReference type="ARBA" id="ARBA00023014"/>
    </source>
</evidence>
<sequence>MSESVALNEQYELHVNGEVRPVRDSWLGESLLYVLRERLGLLGSKGACEQGECGSCSVLVDDELVCSCLVLAASAVDQSIVTIEGVAPIGSPSDVQQAFVDAGAVQCGFCTPGLIMATHALLERIADPTEFEIREELSGNVCRCTGYGRIIEAVQRVAVSRRDSGQS</sequence>
<keyword evidence="3" id="KW-0560">Oxidoreductase</keyword>
<dbReference type="SUPFAM" id="SSF47741">
    <property type="entry name" value="CO dehydrogenase ISP C-domain like"/>
    <property type="match status" value="1"/>
</dbReference>
<evidence type="ECO:0000259" key="6">
    <source>
        <dbReference type="PROSITE" id="PS51085"/>
    </source>
</evidence>
<reference evidence="7" key="1">
    <citation type="submission" date="2020-05" db="EMBL/GenBank/DDBJ databases">
        <authorList>
            <person name="Chiriac C."/>
            <person name="Salcher M."/>
            <person name="Ghai R."/>
            <person name="Kavagutti S V."/>
        </authorList>
    </citation>
    <scope>NUCLEOTIDE SEQUENCE</scope>
</reference>
<proteinExistence type="predicted"/>
<dbReference type="GO" id="GO:0046872">
    <property type="term" value="F:metal ion binding"/>
    <property type="evidence" value="ECO:0007669"/>
    <property type="project" value="UniProtKB-KW"/>
</dbReference>
<dbReference type="GO" id="GO:0016491">
    <property type="term" value="F:oxidoreductase activity"/>
    <property type="evidence" value="ECO:0007669"/>
    <property type="project" value="UniProtKB-KW"/>
</dbReference>
<evidence type="ECO:0000256" key="2">
    <source>
        <dbReference type="ARBA" id="ARBA00022723"/>
    </source>
</evidence>
<dbReference type="SUPFAM" id="SSF54292">
    <property type="entry name" value="2Fe-2S ferredoxin-like"/>
    <property type="match status" value="1"/>
</dbReference>
<dbReference type="EMBL" id="CAEZXM010000064">
    <property type="protein sequence ID" value="CAB4685499.1"/>
    <property type="molecule type" value="Genomic_DNA"/>
</dbReference>
<dbReference type="InterPro" id="IPR001041">
    <property type="entry name" value="2Fe-2S_ferredoxin-type"/>
</dbReference>
<dbReference type="Pfam" id="PF01799">
    <property type="entry name" value="Fer2_2"/>
    <property type="match status" value="1"/>
</dbReference>
<gene>
    <name evidence="7" type="ORF">UFOPK2366_00466</name>
</gene>
<protein>
    <submittedName>
        <fullName evidence="7">Unannotated protein</fullName>
    </submittedName>
</protein>
<keyword evidence="1" id="KW-0001">2Fe-2S</keyword>
<dbReference type="InterPro" id="IPR036010">
    <property type="entry name" value="2Fe-2S_ferredoxin-like_sf"/>
</dbReference>
<dbReference type="GO" id="GO:0051537">
    <property type="term" value="F:2 iron, 2 sulfur cluster binding"/>
    <property type="evidence" value="ECO:0007669"/>
    <property type="project" value="UniProtKB-KW"/>
</dbReference>
<evidence type="ECO:0000256" key="3">
    <source>
        <dbReference type="ARBA" id="ARBA00023002"/>
    </source>
</evidence>